<evidence type="ECO:0000313" key="2">
    <source>
        <dbReference type="EMBL" id="MDK2126869.1"/>
    </source>
</evidence>
<evidence type="ECO:0000256" key="1">
    <source>
        <dbReference type="SAM" id="SignalP"/>
    </source>
</evidence>
<gene>
    <name evidence="2" type="ORF">PZA18_22765</name>
</gene>
<feature type="chain" id="PRO_5045093995" evidence="1">
    <location>
        <begin position="36"/>
        <end position="294"/>
    </location>
</feature>
<sequence length="294" mass="31840">MATVYSTPRRTFQLRTLSCLIGFAALTTLASQASAADVPCFLNGYATGEFVWQLNSPSQGAEYVVAPGGSATVKVAGAAQLVTNFDWFGSKECIAYWYSPNVWLEINGNQSLALADGIYKTQFTEAFTLRAGTYSLRMKGKYQLAAMNSQPIISYSQPIQITVREQKATPTIVGQLVALSKNPYSNKVLTGGWACLQESAQPINVAFYAGRPYPDGTFLTSMPASYTVLPLRNMDSYDAIMKQCGRNDTRVGFDAEVTHWLSQYAGQPVYAHGVYPDGSVSGPLRGSGITIPTP</sequence>
<dbReference type="Proteomes" id="UP001172778">
    <property type="component" value="Unassembled WGS sequence"/>
</dbReference>
<keyword evidence="1" id="KW-0732">Signal</keyword>
<reference evidence="2" key="1">
    <citation type="submission" date="2023-03" db="EMBL/GenBank/DDBJ databases">
        <title>Chitinimonas shenzhenensis gen. nov., sp. nov., a novel member of family Burkholderiaceae isolated from activated sludge collected in Shen Zhen, China.</title>
        <authorList>
            <person name="Wang X."/>
        </authorList>
    </citation>
    <scope>NUCLEOTIDE SEQUENCE</scope>
    <source>
        <strain evidence="2">DQS-5</strain>
    </source>
</reference>
<protein>
    <submittedName>
        <fullName evidence="2">Uncharacterized protein</fullName>
    </submittedName>
</protein>
<dbReference type="RefSeq" id="WP_284103190.1">
    <property type="nucleotide sequence ID" value="NZ_JARRAF010000059.1"/>
</dbReference>
<comment type="caution">
    <text evidence="2">The sequence shown here is derived from an EMBL/GenBank/DDBJ whole genome shotgun (WGS) entry which is preliminary data.</text>
</comment>
<feature type="signal peptide" evidence="1">
    <location>
        <begin position="1"/>
        <end position="35"/>
    </location>
</feature>
<dbReference type="EMBL" id="JARRAF010000059">
    <property type="protein sequence ID" value="MDK2126869.1"/>
    <property type="molecule type" value="Genomic_DNA"/>
</dbReference>
<keyword evidence="3" id="KW-1185">Reference proteome</keyword>
<accession>A0ABT7E3P9</accession>
<proteinExistence type="predicted"/>
<name>A0ABT7E3P9_9NEIS</name>
<evidence type="ECO:0000313" key="3">
    <source>
        <dbReference type="Proteomes" id="UP001172778"/>
    </source>
</evidence>
<organism evidence="2 3">
    <name type="scientific">Parachitinimonas caeni</name>
    <dbReference type="NCBI Taxonomy" id="3031301"/>
    <lineage>
        <taxon>Bacteria</taxon>
        <taxon>Pseudomonadati</taxon>
        <taxon>Pseudomonadota</taxon>
        <taxon>Betaproteobacteria</taxon>
        <taxon>Neisseriales</taxon>
        <taxon>Chitinibacteraceae</taxon>
        <taxon>Parachitinimonas</taxon>
    </lineage>
</organism>